<dbReference type="eggNOG" id="COG2067">
    <property type="taxonomic scope" value="Bacteria"/>
</dbReference>
<evidence type="ECO:0000256" key="2">
    <source>
        <dbReference type="ARBA" id="ARBA00008163"/>
    </source>
</evidence>
<dbReference type="Pfam" id="PF03349">
    <property type="entry name" value="Toluene_X"/>
    <property type="match status" value="1"/>
</dbReference>
<gene>
    <name evidence="9" type="ORF">HMPREF9021_00325</name>
</gene>
<evidence type="ECO:0000313" key="10">
    <source>
        <dbReference type="Proteomes" id="UP000017813"/>
    </source>
</evidence>
<feature type="signal peptide" evidence="8">
    <location>
        <begin position="1"/>
        <end position="24"/>
    </location>
</feature>
<dbReference type="Gene3D" id="2.40.160.60">
    <property type="entry name" value="Outer membrane protein transport protein (OMPP1/FadL/TodX)"/>
    <property type="match status" value="1"/>
</dbReference>
<keyword evidence="3" id="KW-1134">Transmembrane beta strand</keyword>
<dbReference type="OrthoDB" id="19849at2"/>
<evidence type="ECO:0000256" key="5">
    <source>
        <dbReference type="ARBA" id="ARBA00022729"/>
    </source>
</evidence>
<keyword evidence="4" id="KW-0812">Transmembrane</keyword>
<reference evidence="9 10" key="2">
    <citation type="submission" date="2011-10" db="EMBL/GenBank/DDBJ databases">
        <title>The Genome Sequence of Simonsiella muelleri ATCC 29453.</title>
        <authorList>
            <consortium name="The Broad Institute Genome Sequencing Platform"/>
            <consortium name="The Broad Institute Genome Sequencing Center for Infectious Disease"/>
            <person name="Earl A."/>
            <person name="Ward D."/>
            <person name="Feldgarden M."/>
            <person name="Gevers D."/>
            <person name="Izard J."/>
            <person name="Baranova O.V."/>
            <person name="Blanton J.M."/>
            <person name="Tanner A.C."/>
            <person name="Dewhirst F."/>
            <person name="Young S.K."/>
            <person name="Zeng Q."/>
            <person name="Gargeya S."/>
            <person name="Fitzgerald M."/>
            <person name="Haas B."/>
            <person name="Abouelleil A."/>
            <person name="Alvarado L."/>
            <person name="Arachchi H.M."/>
            <person name="Berlin A."/>
            <person name="Brown A."/>
            <person name="Chapman S.B."/>
            <person name="Chen Z."/>
            <person name="Dunbar C."/>
            <person name="Freedman E."/>
            <person name="Gearin G."/>
            <person name="Goldberg J."/>
            <person name="Griggs A."/>
            <person name="Gujja S."/>
            <person name="Heiman D."/>
            <person name="Howarth C."/>
            <person name="Larson L."/>
            <person name="Lui A."/>
            <person name="MacDonald P.J.P."/>
            <person name="Montmayeur A."/>
            <person name="Murphy C."/>
            <person name="Neiman D."/>
            <person name="Pearson M."/>
            <person name="Priest M."/>
            <person name="Roberts A."/>
            <person name="Saif S."/>
            <person name="Shea T."/>
            <person name="Shenoy N."/>
            <person name="Sisk P."/>
            <person name="Stolte C."/>
            <person name="Sykes S."/>
            <person name="Wortman J."/>
            <person name="Nusbaum C."/>
            <person name="Birren B."/>
        </authorList>
    </citation>
    <scope>NUCLEOTIDE SEQUENCE [LARGE SCALE GENOMIC DNA]</scope>
    <source>
        <strain evidence="9 10">ATCC 29453</strain>
    </source>
</reference>
<dbReference type="GO" id="GO:0009279">
    <property type="term" value="C:cell outer membrane"/>
    <property type="evidence" value="ECO:0007669"/>
    <property type="project" value="UniProtKB-SubCell"/>
</dbReference>
<evidence type="ECO:0000256" key="8">
    <source>
        <dbReference type="SAM" id="SignalP"/>
    </source>
</evidence>
<comment type="similarity">
    <text evidence="2">Belongs to the OmpP1/FadL family.</text>
</comment>
<dbReference type="PANTHER" id="PTHR35093:SF8">
    <property type="entry name" value="OUTER MEMBRANE PROTEIN NMB0088-RELATED"/>
    <property type="match status" value="1"/>
</dbReference>
<dbReference type="STRING" id="641147.HMPREF9021_00325"/>
<dbReference type="KEGG" id="smur:BWP33_00975"/>
<reference evidence="9 10" key="1">
    <citation type="submission" date="2010-03" db="EMBL/GenBank/DDBJ databases">
        <authorList>
            <consortium name="The Broad Institute Genome Sequencing Platform"/>
            <person name="Ward D."/>
            <person name="Earl A."/>
            <person name="Feldgarden M."/>
            <person name="Gevers D."/>
            <person name="Young S."/>
            <person name="Zeng Q."/>
            <person name="Koehrsen M."/>
            <person name="Alvarado L."/>
            <person name="Berlin A.M."/>
            <person name="Borenstein D."/>
            <person name="Chapman S.B."/>
            <person name="Chen Z."/>
            <person name="Engels R."/>
            <person name="Freedman E."/>
            <person name="Gellesch M."/>
            <person name="Goldberg J."/>
            <person name="Griggs A."/>
            <person name="Gujja S."/>
            <person name="Heilman E.R."/>
            <person name="Heiman D.I."/>
            <person name="Hepburn T.A."/>
            <person name="Howarth C."/>
            <person name="Jen D."/>
            <person name="Larson L."/>
            <person name="Mehta T."/>
            <person name="Park D."/>
            <person name="Pearson M."/>
            <person name="Richards J."/>
            <person name="Roberts A."/>
            <person name="Saif S."/>
            <person name="Shea T.D."/>
            <person name="Shenoy N."/>
            <person name="Sisk P."/>
            <person name="Stolte C."/>
            <person name="Sykes S.N."/>
            <person name="Walk T."/>
            <person name="White J."/>
            <person name="Yandava C."/>
            <person name="Izard J."/>
            <person name="Baranova O.V."/>
            <person name="Blanton J.M."/>
            <person name="Tanner A.C."/>
            <person name="Dewhirst F."/>
            <person name="Haas B."/>
            <person name="Nusbaum C."/>
            <person name="Birren B."/>
        </authorList>
    </citation>
    <scope>NUCLEOTIDE SEQUENCE [LARGE SCALE GENOMIC DNA]</scope>
    <source>
        <strain evidence="9 10">ATCC 29453</strain>
    </source>
</reference>
<evidence type="ECO:0000313" key="9">
    <source>
        <dbReference type="EMBL" id="EFG31922.1"/>
    </source>
</evidence>
<dbReference type="PANTHER" id="PTHR35093">
    <property type="entry name" value="OUTER MEMBRANE PROTEIN NMB0088-RELATED"/>
    <property type="match status" value="1"/>
</dbReference>
<evidence type="ECO:0000256" key="7">
    <source>
        <dbReference type="ARBA" id="ARBA00023237"/>
    </source>
</evidence>
<keyword evidence="6" id="KW-0472">Membrane</keyword>
<dbReference type="HOGENOM" id="CLU_035981_0_1_4"/>
<name>V9H6Q2_9NEIS</name>
<comment type="subcellular location">
    <subcellularLocation>
        <location evidence="1">Cell outer membrane</location>
        <topology evidence="1">Multi-pass membrane protein</topology>
    </subcellularLocation>
</comment>
<evidence type="ECO:0000256" key="4">
    <source>
        <dbReference type="ARBA" id="ARBA00022692"/>
    </source>
</evidence>
<dbReference type="SUPFAM" id="SSF56935">
    <property type="entry name" value="Porins"/>
    <property type="match status" value="1"/>
</dbReference>
<dbReference type="AlphaFoldDB" id="V9H6Q2"/>
<evidence type="ECO:0000256" key="1">
    <source>
        <dbReference type="ARBA" id="ARBA00004571"/>
    </source>
</evidence>
<proteinExistence type="inferred from homology"/>
<comment type="caution">
    <text evidence="9">The sequence shown here is derived from an EMBL/GenBank/DDBJ whole genome shotgun (WGS) entry which is preliminary data.</text>
</comment>
<keyword evidence="10" id="KW-1185">Reference proteome</keyword>
<accession>V9H6Q2</accession>
<keyword evidence="5 8" id="KW-0732">Signal</keyword>
<evidence type="ECO:0000256" key="6">
    <source>
        <dbReference type="ARBA" id="ARBA00023136"/>
    </source>
</evidence>
<evidence type="ECO:0000256" key="3">
    <source>
        <dbReference type="ARBA" id="ARBA00022452"/>
    </source>
</evidence>
<dbReference type="EMBL" id="ADCY02000006">
    <property type="protein sequence ID" value="EFG31922.1"/>
    <property type="molecule type" value="Genomic_DNA"/>
</dbReference>
<sequence>MKSYHKIKPLALFLSVIYTQCAMASGYHFGTQSVTAQSTANAAAAEADNASTIFSNPAGLAYLDKNQVTATLNLVMPTIKYSNAKAYYYQGSEVSGQDNGKITKDAVFAPHAYGAYKLNDRTTLGLGIYIPFASKTEYSKDSKLRYNFNQLGLTTVDIEPSIAFKVTPKHSIGAGLIAQYSKAELRKYSDWSARYTDTQLAALKAAGRIPTTDRAAFDGHAEAKGDDWAFGYHIGWLYEPNERIRVGAAYRSKVEHKLHGTTEWKADGAIAQQLYPSSISQPVSILSDGSVNPNGGKGYLPSENASIKLITPESASVHGMYKATDKLNIFGDVTWTRHSRFNEASLVFDNQKATISGQLSNSNTIKPKWRDTYKVALGGSYQLSKPLQLRAGVAFDKSPVKNAKTRMHTMPDGNRMWYSVGLKYDFKKGHSLDMAYSHIHINDTRFEAEAAPGNDVDSKGATSAEFNNYANILGIQYTYKF</sequence>
<dbReference type="RefSeq" id="WP_002641235.1">
    <property type="nucleotide sequence ID" value="NZ_CP019448.1"/>
</dbReference>
<protein>
    <submittedName>
        <fullName evidence="9">Uncharacterized protein</fullName>
    </submittedName>
</protein>
<dbReference type="Proteomes" id="UP000017813">
    <property type="component" value="Unassembled WGS sequence"/>
</dbReference>
<keyword evidence="7" id="KW-0998">Cell outer membrane</keyword>
<dbReference type="GO" id="GO:0015483">
    <property type="term" value="F:long-chain fatty acid transporting porin activity"/>
    <property type="evidence" value="ECO:0007669"/>
    <property type="project" value="TreeGrafter"/>
</dbReference>
<dbReference type="InterPro" id="IPR005017">
    <property type="entry name" value="OMPP1/FadL/TodX"/>
</dbReference>
<organism evidence="9 10">
    <name type="scientific">Simonsiella muelleri ATCC 29453</name>
    <dbReference type="NCBI Taxonomy" id="641147"/>
    <lineage>
        <taxon>Bacteria</taxon>
        <taxon>Pseudomonadati</taxon>
        <taxon>Pseudomonadota</taxon>
        <taxon>Betaproteobacteria</taxon>
        <taxon>Neisseriales</taxon>
        <taxon>Neisseriaceae</taxon>
        <taxon>Simonsiella</taxon>
    </lineage>
</organism>
<feature type="chain" id="PRO_5030178904" evidence="8">
    <location>
        <begin position="25"/>
        <end position="481"/>
    </location>
</feature>